<comment type="caution">
    <text evidence="3">The sequence shown here is derived from an EMBL/GenBank/DDBJ whole genome shotgun (WGS) entry which is preliminary data.</text>
</comment>
<dbReference type="Proteomes" id="UP000019754">
    <property type="component" value="Unassembled WGS sequence"/>
</dbReference>
<dbReference type="InterPro" id="IPR029062">
    <property type="entry name" value="Class_I_gatase-like"/>
</dbReference>
<proteinExistence type="inferred from homology"/>
<evidence type="ECO:0000313" key="3">
    <source>
        <dbReference type="EMBL" id="EYT48982.1"/>
    </source>
</evidence>
<evidence type="ECO:0000256" key="1">
    <source>
        <dbReference type="ARBA" id="ARBA00008542"/>
    </source>
</evidence>
<dbReference type="PROSITE" id="PS51276">
    <property type="entry name" value="PEPTIDASE_C56_PFPI"/>
    <property type="match status" value="1"/>
</dbReference>
<dbReference type="Gene3D" id="3.40.50.880">
    <property type="match status" value="1"/>
</dbReference>
<dbReference type="PANTHER" id="PTHR42733:SF12">
    <property type="entry name" value="PROTEINASE"/>
    <property type="match status" value="1"/>
</dbReference>
<keyword evidence="3" id="KW-0315">Glutamine amidotransferase</keyword>
<dbReference type="GO" id="GO:0016740">
    <property type="term" value="F:transferase activity"/>
    <property type="evidence" value="ECO:0007669"/>
    <property type="project" value="UniProtKB-KW"/>
</dbReference>
<reference evidence="3 4" key="1">
    <citation type="journal article" date="2013" name="Genome Announc.">
        <title>Draft genome sequence of an Actinobacterium, Brachybacterium muris strain UCD-AY4.</title>
        <authorList>
            <person name="Lo J.R."/>
            <person name="Lang J.M."/>
            <person name="Darling A.E."/>
            <person name="Eisen J.A."/>
            <person name="Coil D.A."/>
        </authorList>
    </citation>
    <scope>NUCLEOTIDE SEQUENCE [LARGE SCALE GENOMIC DNA]</scope>
    <source>
        <strain evidence="3 4">UCD-AY4</strain>
    </source>
</reference>
<dbReference type="SUPFAM" id="SSF52317">
    <property type="entry name" value="Class I glutamine amidotransferase-like"/>
    <property type="match status" value="1"/>
</dbReference>
<dbReference type="AlphaFoldDB" id="A0A022KW35"/>
<evidence type="ECO:0000259" key="2">
    <source>
        <dbReference type="Pfam" id="PF01965"/>
    </source>
</evidence>
<protein>
    <submittedName>
        <fullName evidence="3">Glutamine amidotransferase</fullName>
    </submittedName>
</protein>
<dbReference type="Pfam" id="PF01965">
    <property type="entry name" value="DJ-1_PfpI"/>
    <property type="match status" value="1"/>
</dbReference>
<dbReference type="CDD" id="cd03134">
    <property type="entry name" value="GATase1_PfpI_like"/>
    <property type="match status" value="1"/>
</dbReference>
<dbReference type="EMBL" id="AORC01000011">
    <property type="protein sequence ID" value="EYT48982.1"/>
    <property type="molecule type" value="Genomic_DNA"/>
</dbReference>
<name>A0A022KW35_9MICO</name>
<dbReference type="InterPro" id="IPR002818">
    <property type="entry name" value="DJ-1/PfpI"/>
</dbReference>
<gene>
    <name evidence="3" type="ORF">D641_0110120</name>
</gene>
<dbReference type="OrthoDB" id="9792284at2"/>
<evidence type="ECO:0000313" key="4">
    <source>
        <dbReference type="Proteomes" id="UP000019754"/>
    </source>
</evidence>
<keyword evidence="4" id="KW-1185">Reference proteome</keyword>
<keyword evidence="3" id="KW-0808">Transferase</keyword>
<dbReference type="PANTHER" id="PTHR42733">
    <property type="entry name" value="DJ-1 PROTEIN"/>
    <property type="match status" value="1"/>
</dbReference>
<dbReference type="HOGENOM" id="CLU_000445_44_4_11"/>
<comment type="similarity">
    <text evidence="1">Belongs to the peptidase C56 family.</text>
</comment>
<dbReference type="NCBIfam" id="TIGR01382">
    <property type="entry name" value="PfpI"/>
    <property type="match status" value="1"/>
</dbReference>
<sequence>MTATLTGRKILIITTNFGTETDEIQRPLAELKEAGAEVVVAAAESGPVKTLKLDREPGPEVPSDILLEDADAHEYDALVIPGGTLNADTLRVEESAQELVKAFAADGKPVAAICHGPWLLIDSDLVDDRDMTSVPTISNDLLNAGATWTDQEVVVDTGGGFPLITSRNPDDLDAFNGAIIKALTA</sequence>
<accession>A0A022KW35</accession>
<organism evidence="3 4">
    <name type="scientific">Brachybacterium muris UCD-AY4</name>
    <dbReference type="NCBI Taxonomy" id="1249481"/>
    <lineage>
        <taxon>Bacteria</taxon>
        <taxon>Bacillati</taxon>
        <taxon>Actinomycetota</taxon>
        <taxon>Actinomycetes</taxon>
        <taxon>Micrococcales</taxon>
        <taxon>Dermabacteraceae</taxon>
        <taxon>Brachybacterium</taxon>
    </lineage>
</organism>
<dbReference type="InterPro" id="IPR006286">
    <property type="entry name" value="C56_PfpI-like"/>
</dbReference>
<dbReference type="STRING" id="1249481.D641_0110120"/>
<dbReference type="RefSeq" id="WP_017823549.1">
    <property type="nucleotide sequence ID" value="NZ_AORC01000011.1"/>
</dbReference>
<feature type="domain" description="DJ-1/PfpI" evidence="2">
    <location>
        <begin position="8"/>
        <end position="181"/>
    </location>
</feature>